<accession>A0A645GEP4</accession>
<sequence length="135" mass="14626">MNLARMPWLFMPRPMLTHNVQPIAVADLCDAIVRLMQSDARGIVELGGPRPLTMAALVASLRQQMGMRATMVQPLPVSITRLSARCGDYVSVSPWCSASLEMASHDNCCDPQTAADALGRATIAPEHLLATLTRL</sequence>
<name>A0A645GEP4_9ZZZZ</name>
<dbReference type="Gene3D" id="3.40.50.720">
    <property type="entry name" value="NAD(P)-binding Rossmann-like Domain"/>
    <property type="match status" value="1"/>
</dbReference>
<dbReference type="EMBL" id="VSSQ01074228">
    <property type="protein sequence ID" value="MPN25155.1"/>
    <property type="molecule type" value="Genomic_DNA"/>
</dbReference>
<gene>
    <name evidence="1" type="ORF">SDC9_172562</name>
</gene>
<dbReference type="InterPro" id="IPR036291">
    <property type="entry name" value="NAD(P)-bd_dom_sf"/>
</dbReference>
<comment type="caution">
    <text evidence="1">The sequence shown here is derived from an EMBL/GenBank/DDBJ whole genome shotgun (WGS) entry which is preliminary data.</text>
</comment>
<evidence type="ECO:0000313" key="1">
    <source>
        <dbReference type="EMBL" id="MPN25155.1"/>
    </source>
</evidence>
<dbReference type="SUPFAM" id="SSF51735">
    <property type="entry name" value="NAD(P)-binding Rossmann-fold domains"/>
    <property type="match status" value="1"/>
</dbReference>
<reference evidence="1" key="1">
    <citation type="submission" date="2019-08" db="EMBL/GenBank/DDBJ databases">
        <authorList>
            <person name="Kucharzyk K."/>
            <person name="Murdoch R.W."/>
            <person name="Higgins S."/>
            <person name="Loffler F."/>
        </authorList>
    </citation>
    <scope>NUCLEOTIDE SEQUENCE</scope>
</reference>
<proteinExistence type="predicted"/>
<protein>
    <submittedName>
        <fullName evidence="1">Uncharacterized protein</fullName>
    </submittedName>
</protein>
<organism evidence="1">
    <name type="scientific">bioreactor metagenome</name>
    <dbReference type="NCBI Taxonomy" id="1076179"/>
    <lineage>
        <taxon>unclassified sequences</taxon>
        <taxon>metagenomes</taxon>
        <taxon>ecological metagenomes</taxon>
    </lineage>
</organism>
<dbReference type="AlphaFoldDB" id="A0A645GEP4"/>